<name>A0A0C3PSI5_PHLG1</name>
<evidence type="ECO:0000256" key="1">
    <source>
        <dbReference type="SAM" id="MobiDB-lite"/>
    </source>
</evidence>
<feature type="compositionally biased region" description="Basic and acidic residues" evidence="1">
    <location>
        <begin position="290"/>
        <end position="317"/>
    </location>
</feature>
<protein>
    <recommendedName>
        <fullName evidence="4">Pal1-domain-containing protein</fullName>
    </recommendedName>
</protein>
<feature type="compositionally biased region" description="Basic and acidic residues" evidence="1">
    <location>
        <begin position="12"/>
        <end position="28"/>
    </location>
</feature>
<feature type="region of interest" description="Disordered" evidence="1">
    <location>
        <begin position="1"/>
        <end position="55"/>
    </location>
</feature>
<sequence>MNSTRQKVSVSRVRESTRLQGAQRREQLIHPPPPAVSGYLEPPDDFFPPTNTTGIQRQLGHTRAASLTPLVRQHSNGPPRASAAGPVPNTRPFARTQSMDPPNRYRPSFAAASKPIPLTRDVSMDDGSFSNEMSVSPTHQPFRMRTSLTPAPSGQAFGPDPARLGRNESEPPPLAQLGDKPVFVKAPSEAPISRNVARQAPITLGELAEAQRTGKGIQRSRSSLKIGSDTSMQDLTETSVPAPTRPVTQTEKMIRELEIYKTPLLPTRLRGSSVLPEMFQPKKSHAPVLMHDRETRPRLGTADKHGSSDKAPDEGRSAKPYAGRGGMKKLLERRRLEEDKEKEKEKFD</sequence>
<gene>
    <name evidence="2" type="ORF">PHLGIDRAFT_250471</name>
</gene>
<organism evidence="2 3">
    <name type="scientific">Phlebiopsis gigantea (strain 11061_1 CR5-6)</name>
    <name type="common">White-rot fungus</name>
    <name type="synonym">Peniophora gigantea</name>
    <dbReference type="NCBI Taxonomy" id="745531"/>
    <lineage>
        <taxon>Eukaryota</taxon>
        <taxon>Fungi</taxon>
        <taxon>Dikarya</taxon>
        <taxon>Basidiomycota</taxon>
        <taxon>Agaricomycotina</taxon>
        <taxon>Agaricomycetes</taxon>
        <taxon>Polyporales</taxon>
        <taxon>Phanerochaetaceae</taxon>
        <taxon>Phlebiopsis</taxon>
    </lineage>
</organism>
<dbReference type="HOGENOM" id="CLU_797188_0_0_1"/>
<feature type="region of interest" description="Disordered" evidence="1">
    <location>
        <begin position="132"/>
        <end position="179"/>
    </location>
</feature>
<feature type="region of interest" description="Disordered" evidence="1">
    <location>
        <begin position="71"/>
        <end position="119"/>
    </location>
</feature>
<evidence type="ECO:0000313" key="3">
    <source>
        <dbReference type="Proteomes" id="UP000053257"/>
    </source>
</evidence>
<feature type="compositionally biased region" description="Polar residues" evidence="1">
    <location>
        <begin position="219"/>
        <end position="243"/>
    </location>
</feature>
<evidence type="ECO:0000313" key="2">
    <source>
        <dbReference type="EMBL" id="KIP10318.1"/>
    </source>
</evidence>
<feature type="compositionally biased region" description="Basic and acidic residues" evidence="1">
    <location>
        <begin position="329"/>
        <end position="348"/>
    </location>
</feature>
<feature type="region of interest" description="Disordered" evidence="1">
    <location>
        <begin position="278"/>
        <end position="348"/>
    </location>
</feature>
<proteinExistence type="predicted"/>
<dbReference type="OrthoDB" id="3230904at2759"/>
<dbReference type="AlphaFoldDB" id="A0A0C3PSI5"/>
<feature type="region of interest" description="Disordered" evidence="1">
    <location>
        <begin position="210"/>
        <end position="243"/>
    </location>
</feature>
<reference evidence="2 3" key="1">
    <citation type="journal article" date="2014" name="PLoS Genet.">
        <title>Analysis of the Phlebiopsis gigantea genome, transcriptome and secretome provides insight into its pioneer colonization strategies of wood.</title>
        <authorList>
            <person name="Hori C."/>
            <person name="Ishida T."/>
            <person name="Igarashi K."/>
            <person name="Samejima M."/>
            <person name="Suzuki H."/>
            <person name="Master E."/>
            <person name="Ferreira P."/>
            <person name="Ruiz-Duenas F.J."/>
            <person name="Held B."/>
            <person name="Canessa P."/>
            <person name="Larrondo L.F."/>
            <person name="Schmoll M."/>
            <person name="Druzhinina I.S."/>
            <person name="Kubicek C.P."/>
            <person name="Gaskell J.A."/>
            <person name="Kersten P."/>
            <person name="St John F."/>
            <person name="Glasner J."/>
            <person name="Sabat G."/>
            <person name="Splinter BonDurant S."/>
            <person name="Syed K."/>
            <person name="Yadav J."/>
            <person name="Mgbeahuruike A.C."/>
            <person name="Kovalchuk A."/>
            <person name="Asiegbu F.O."/>
            <person name="Lackner G."/>
            <person name="Hoffmeister D."/>
            <person name="Rencoret J."/>
            <person name="Gutierrez A."/>
            <person name="Sun H."/>
            <person name="Lindquist E."/>
            <person name="Barry K."/>
            <person name="Riley R."/>
            <person name="Grigoriev I.V."/>
            <person name="Henrissat B."/>
            <person name="Kues U."/>
            <person name="Berka R.M."/>
            <person name="Martinez A.T."/>
            <person name="Covert S.F."/>
            <person name="Blanchette R.A."/>
            <person name="Cullen D."/>
        </authorList>
    </citation>
    <scope>NUCLEOTIDE SEQUENCE [LARGE SCALE GENOMIC DNA]</scope>
    <source>
        <strain evidence="2 3">11061_1 CR5-6</strain>
    </source>
</reference>
<accession>A0A0C3PSI5</accession>
<dbReference type="EMBL" id="KN840456">
    <property type="protein sequence ID" value="KIP10318.1"/>
    <property type="molecule type" value="Genomic_DNA"/>
</dbReference>
<keyword evidence="3" id="KW-1185">Reference proteome</keyword>
<dbReference type="Proteomes" id="UP000053257">
    <property type="component" value="Unassembled WGS sequence"/>
</dbReference>
<evidence type="ECO:0008006" key="4">
    <source>
        <dbReference type="Google" id="ProtNLM"/>
    </source>
</evidence>